<protein>
    <recommendedName>
        <fullName evidence="4">Pentapeptide repeat-containing protein</fullName>
    </recommendedName>
</protein>
<sequence length="474" mass="51490">MWSWQAGEVARYLAIAVLLIAAAAVLRHGARDRERGRGLPTLPTRRYGDRTMVGSVLGWLFIAVLVLAATSVGLLWLLGWPAFPPAREFGVAQVLELLKIALAVVAGFGGVVLLAVNFRRQKVTEAEHELATAHAEREQTQGYNERFGSAAEQLAHDSAAVRLAGVYAMAGLGDDWSGQRQVCAEVLWAYLRLPVASGAGEAEVRAAVLRVLRDRLGVDRDSHWHALDFDFTGVEFVDTDFSGLRFDGTVIFDGARFSGELTSFQGTRFGGLLSCHGTTFASERTDFSGVEFRGSGRAEFVGARFEDGVLALESVDATAGTAIDFYRCAFAGTTVELATGMRYAGLVRFDRCEFTECPVTIETDRTWIEDGSLIGRVLVSDCTLEGGSLDLCGVADYGAYLRLTDTTFDTVQVVLAGTFPSGHARRMDPARNSRFVARRITLRDTDLPLPVKVLAGDAMVAPDTRSGEEWRNAE</sequence>
<evidence type="ECO:0008006" key="4">
    <source>
        <dbReference type="Google" id="ProtNLM"/>
    </source>
</evidence>
<feature type="transmembrane region" description="Helical" evidence="1">
    <location>
        <begin position="51"/>
        <end position="77"/>
    </location>
</feature>
<dbReference type="Proteomes" id="UP000242444">
    <property type="component" value="Unassembled WGS sequence"/>
</dbReference>
<feature type="transmembrane region" description="Helical" evidence="1">
    <location>
        <begin position="97"/>
        <end position="116"/>
    </location>
</feature>
<keyword evidence="1" id="KW-0472">Membrane</keyword>
<dbReference type="EMBL" id="NKYE01000007">
    <property type="protein sequence ID" value="OZM72805.1"/>
    <property type="molecule type" value="Genomic_DNA"/>
</dbReference>
<dbReference type="AlphaFoldDB" id="A0A263D5X7"/>
<evidence type="ECO:0000313" key="2">
    <source>
        <dbReference type="EMBL" id="OZM72805.1"/>
    </source>
</evidence>
<dbReference type="Gene3D" id="2.160.20.80">
    <property type="entry name" value="E3 ubiquitin-protein ligase SopA"/>
    <property type="match status" value="1"/>
</dbReference>
<comment type="caution">
    <text evidence="2">The sequence shown here is derived from an EMBL/GenBank/DDBJ whole genome shotgun (WGS) entry which is preliminary data.</text>
</comment>
<name>A0A263D5X7_9PSEU</name>
<accession>A0A263D5X7</accession>
<gene>
    <name evidence="2" type="ORF">CFN78_14430</name>
</gene>
<dbReference type="OrthoDB" id="8440251at2"/>
<keyword evidence="1" id="KW-1133">Transmembrane helix</keyword>
<reference evidence="2 3" key="1">
    <citation type="submission" date="2017-07" db="EMBL/GenBank/DDBJ databases">
        <title>Amycolatopsis antarcticus sp. nov., isolated from the surface of an Antarcticus brown macroalga.</title>
        <authorList>
            <person name="Wang J."/>
            <person name="Leiva S."/>
            <person name="Huang J."/>
            <person name="Huang Y."/>
        </authorList>
    </citation>
    <scope>NUCLEOTIDE SEQUENCE [LARGE SCALE GENOMIC DNA]</scope>
    <source>
        <strain evidence="2 3">AU-G6</strain>
    </source>
</reference>
<evidence type="ECO:0000256" key="1">
    <source>
        <dbReference type="SAM" id="Phobius"/>
    </source>
</evidence>
<evidence type="ECO:0000313" key="3">
    <source>
        <dbReference type="Proteomes" id="UP000242444"/>
    </source>
</evidence>
<feature type="transmembrane region" description="Helical" evidence="1">
    <location>
        <begin position="12"/>
        <end position="30"/>
    </location>
</feature>
<keyword evidence="3" id="KW-1185">Reference proteome</keyword>
<organism evidence="2 3">
    <name type="scientific">Amycolatopsis antarctica</name>
    <dbReference type="NCBI Taxonomy" id="1854586"/>
    <lineage>
        <taxon>Bacteria</taxon>
        <taxon>Bacillati</taxon>
        <taxon>Actinomycetota</taxon>
        <taxon>Actinomycetes</taxon>
        <taxon>Pseudonocardiales</taxon>
        <taxon>Pseudonocardiaceae</taxon>
        <taxon>Amycolatopsis</taxon>
    </lineage>
</organism>
<dbReference type="RefSeq" id="WP_094863282.1">
    <property type="nucleotide sequence ID" value="NZ_NKYE01000007.1"/>
</dbReference>
<keyword evidence="1" id="KW-0812">Transmembrane</keyword>
<dbReference type="InParanoid" id="A0A263D5X7"/>
<proteinExistence type="predicted"/>